<evidence type="ECO:0000256" key="8">
    <source>
        <dbReference type="ARBA" id="ARBA00022833"/>
    </source>
</evidence>
<comment type="similarity">
    <text evidence="2 10">Belongs to the peptidase M14 family.</text>
</comment>
<keyword evidence="6" id="KW-0732">Signal</keyword>
<evidence type="ECO:0000256" key="5">
    <source>
        <dbReference type="ARBA" id="ARBA00022723"/>
    </source>
</evidence>
<evidence type="ECO:0000256" key="3">
    <source>
        <dbReference type="ARBA" id="ARBA00022645"/>
    </source>
</evidence>
<dbReference type="Pfam" id="PF00246">
    <property type="entry name" value="Peptidase_M14"/>
    <property type="match status" value="1"/>
</dbReference>
<evidence type="ECO:0000256" key="7">
    <source>
        <dbReference type="ARBA" id="ARBA00022801"/>
    </source>
</evidence>
<reference evidence="12" key="2">
    <citation type="submission" date="2020-12" db="EMBL/GenBank/DDBJ databases">
        <authorList>
            <person name="Kanost M."/>
        </authorList>
    </citation>
    <scope>NUCLEOTIDE SEQUENCE</scope>
</reference>
<dbReference type="GO" id="GO:0008270">
    <property type="term" value="F:zinc ion binding"/>
    <property type="evidence" value="ECO:0007669"/>
    <property type="project" value="InterPro"/>
</dbReference>
<evidence type="ECO:0000256" key="6">
    <source>
        <dbReference type="ARBA" id="ARBA00022729"/>
    </source>
</evidence>
<evidence type="ECO:0000313" key="12">
    <source>
        <dbReference type="EMBL" id="KAG6445096.1"/>
    </source>
</evidence>
<evidence type="ECO:0000259" key="11">
    <source>
        <dbReference type="PROSITE" id="PS52035"/>
    </source>
</evidence>
<evidence type="ECO:0000256" key="2">
    <source>
        <dbReference type="ARBA" id="ARBA00005988"/>
    </source>
</evidence>
<dbReference type="InterPro" id="IPR000834">
    <property type="entry name" value="Peptidase_M14"/>
</dbReference>
<evidence type="ECO:0000256" key="1">
    <source>
        <dbReference type="ARBA" id="ARBA00001947"/>
    </source>
</evidence>
<name>A0A921YSH3_MANSE</name>
<dbReference type="GO" id="GO:0006508">
    <property type="term" value="P:proteolysis"/>
    <property type="evidence" value="ECO:0007669"/>
    <property type="project" value="UniProtKB-KW"/>
</dbReference>
<dbReference type="Proteomes" id="UP000791440">
    <property type="component" value="Unassembled WGS sequence"/>
</dbReference>
<keyword evidence="9" id="KW-0482">Metalloprotease</keyword>
<keyword evidence="4" id="KW-0645">Protease</keyword>
<dbReference type="PROSITE" id="PS52035">
    <property type="entry name" value="PEPTIDASE_M14"/>
    <property type="match status" value="1"/>
</dbReference>
<keyword evidence="3" id="KW-0121">Carboxypeptidase</keyword>
<evidence type="ECO:0000256" key="9">
    <source>
        <dbReference type="ARBA" id="ARBA00023049"/>
    </source>
</evidence>
<dbReference type="PANTHER" id="PTHR11705">
    <property type="entry name" value="PROTEASE FAMILY M14 CARBOXYPEPTIDASE A,B"/>
    <property type="match status" value="1"/>
</dbReference>
<dbReference type="EMBL" id="JH668316">
    <property type="protein sequence ID" value="KAG6445096.1"/>
    <property type="molecule type" value="Genomic_DNA"/>
</dbReference>
<keyword evidence="13" id="KW-1185">Reference proteome</keyword>
<accession>A0A921YSH3</accession>
<dbReference type="GO" id="GO:0004181">
    <property type="term" value="F:metallocarboxypeptidase activity"/>
    <property type="evidence" value="ECO:0007669"/>
    <property type="project" value="InterPro"/>
</dbReference>
<dbReference type="PANTHER" id="PTHR11705:SF91">
    <property type="entry name" value="FI01817P-RELATED"/>
    <property type="match status" value="1"/>
</dbReference>
<keyword evidence="8" id="KW-0862">Zinc</keyword>
<dbReference type="FunFam" id="3.40.630.10:FF:000084">
    <property type="entry name" value="Carboxypeptidase B2"/>
    <property type="match status" value="1"/>
</dbReference>
<gene>
    <name evidence="12" type="ORF">O3G_MSEX003748</name>
</gene>
<dbReference type="GO" id="GO:0005615">
    <property type="term" value="C:extracellular space"/>
    <property type="evidence" value="ECO:0007669"/>
    <property type="project" value="TreeGrafter"/>
</dbReference>
<proteinExistence type="inferred from homology"/>
<comment type="cofactor">
    <cofactor evidence="1">
        <name>Zn(2+)</name>
        <dbReference type="ChEBI" id="CHEBI:29105"/>
    </cofactor>
</comment>
<evidence type="ECO:0000313" key="13">
    <source>
        <dbReference type="Proteomes" id="UP000791440"/>
    </source>
</evidence>
<keyword evidence="7" id="KW-0378">Hydrolase</keyword>
<comment type="caution">
    <text evidence="12">The sequence shown here is derived from an EMBL/GenBank/DDBJ whole genome shotgun (WGS) entry which is preliminary data.</text>
</comment>
<evidence type="ECO:0000256" key="10">
    <source>
        <dbReference type="PROSITE-ProRule" id="PRU01379"/>
    </source>
</evidence>
<keyword evidence="5" id="KW-0479">Metal-binding</keyword>
<evidence type="ECO:0000256" key="4">
    <source>
        <dbReference type="ARBA" id="ARBA00022670"/>
    </source>
</evidence>
<dbReference type="CDD" id="cd03860">
    <property type="entry name" value="M14_CP_A-B_like"/>
    <property type="match status" value="1"/>
</dbReference>
<reference evidence="12" key="1">
    <citation type="journal article" date="2016" name="Insect Biochem. Mol. Biol.">
        <title>Multifaceted biological insights from a draft genome sequence of the tobacco hornworm moth, Manduca sexta.</title>
        <authorList>
            <person name="Kanost M.R."/>
            <person name="Arrese E.L."/>
            <person name="Cao X."/>
            <person name="Chen Y.R."/>
            <person name="Chellapilla S."/>
            <person name="Goldsmith M.R."/>
            <person name="Grosse-Wilde E."/>
            <person name="Heckel D.G."/>
            <person name="Herndon N."/>
            <person name="Jiang H."/>
            <person name="Papanicolaou A."/>
            <person name="Qu J."/>
            <person name="Soulages J.L."/>
            <person name="Vogel H."/>
            <person name="Walters J."/>
            <person name="Waterhouse R.M."/>
            <person name="Ahn S.J."/>
            <person name="Almeida F.C."/>
            <person name="An C."/>
            <person name="Aqrawi P."/>
            <person name="Bretschneider A."/>
            <person name="Bryant W.B."/>
            <person name="Bucks S."/>
            <person name="Chao H."/>
            <person name="Chevignon G."/>
            <person name="Christen J.M."/>
            <person name="Clarke D.F."/>
            <person name="Dittmer N.T."/>
            <person name="Ferguson L.C.F."/>
            <person name="Garavelou S."/>
            <person name="Gordon K.H.J."/>
            <person name="Gunaratna R.T."/>
            <person name="Han Y."/>
            <person name="Hauser F."/>
            <person name="He Y."/>
            <person name="Heidel-Fischer H."/>
            <person name="Hirsh A."/>
            <person name="Hu Y."/>
            <person name="Jiang H."/>
            <person name="Kalra D."/>
            <person name="Klinner C."/>
            <person name="Konig C."/>
            <person name="Kovar C."/>
            <person name="Kroll A.R."/>
            <person name="Kuwar S.S."/>
            <person name="Lee S.L."/>
            <person name="Lehman R."/>
            <person name="Li K."/>
            <person name="Li Z."/>
            <person name="Liang H."/>
            <person name="Lovelace S."/>
            <person name="Lu Z."/>
            <person name="Mansfield J.H."/>
            <person name="McCulloch K.J."/>
            <person name="Mathew T."/>
            <person name="Morton B."/>
            <person name="Muzny D.M."/>
            <person name="Neunemann D."/>
            <person name="Ongeri F."/>
            <person name="Pauchet Y."/>
            <person name="Pu L.L."/>
            <person name="Pyrousis I."/>
            <person name="Rao X.J."/>
            <person name="Redding A."/>
            <person name="Roesel C."/>
            <person name="Sanchez-Gracia A."/>
            <person name="Schaack S."/>
            <person name="Shukla A."/>
            <person name="Tetreau G."/>
            <person name="Wang Y."/>
            <person name="Xiong G.H."/>
            <person name="Traut W."/>
            <person name="Walsh T.K."/>
            <person name="Worley K.C."/>
            <person name="Wu D."/>
            <person name="Wu W."/>
            <person name="Wu Y.Q."/>
            <person name="Zhang X."/>
            <person name="Zou Z."/>
            <person name="Zucker H."/>
            <person name="Briscoe A.D."/>
            <person name="Burmester T."/>
            <person name="Clem R.J."/>
            <person name="Feyereisen R."/>
            <person name="Grimmelikhuijzen C.J.P."/>
            <person name="Hamodrakas S.J."/>
            <person name="Hansson B.S."/>
            <person name="Huguet E."/>
            <person name="Jermiin L.S."/>
            <person name="Lan Q."/>
            <person name="Lehman H.K."/>
            <person name="Lorenzen M."/>
            <person name="Merzendorfer H."/>
            <person name="Michalopoulos I."/>
            <person name="Morton D.B."/>
            <person name="Muthukrishnan S."/>
            <person name="Oakeshott J.G."/>
            <person name="Palmer W."/>
            <person name="Park Y."/>
            <person name="Passarelli A.L."/>
            <person name="Rozas J."/>
            <person name="Schwartz L.M."/>
            <person name="Smith W."/>
            <person name="Southgate A."/>
            <person name="Vilcinskas A."/>
            <person name="Vogt R."/>
            <person name="Wang P."/>
            <person name="Werren J."/>
            <person name="Yu X.Q."/>
            <person name="Zhou J.J."/>
            <person name="Brown S.J."/>
            <person name="Scherer S.E."/>
            <person name="Richards S."/>
            <person name="Blissard G.W."/>
        </authorList>
    </citation>
    <scope>NUCLEOTIDE SEQUENCE</scope>
</reference>
<sequence length="402" mass="46308">MLDSRLELAMVNNNKSRYHSNKMNVVYKPSSANYGSQHRMIRFLSSDEEDEISCATVKTENGTQTKLPKIENPMGTTQKYRCKTIKHITPNRKPKKRKIKLMDWKKYHRLNVIYSFLDELERDYPAICTVSIIGKSVEGRDIKMLKISNSDARNTGVWLDASIHPREWISTAVVTYIADRIVKNFQNLSISITNKDWHIVPVLNPDGYEYTHTHDRMWRKNRACYGGKCVGVDLNRNFSYGWGNNGEEGSSEEPSNVFYRGPAPFSEPETAAVRDAILGSTTPFKAFLSFHSYFETIIFPWGYKKDPCPDYIRLLEGGTIMARAIYESSGLTYKVGSTKDLTYYACGTSTDWSYAIAKIPFSYMIELRSRKHRFKLPKDQITTNCVEVWNAVKSLMDYVDHY</sequence>
<dbReference type="AlphaFoldDB" id="A0A921YSH3"/>
<organism evidence="12 13">
    <name type="scientific">Manduca sexta</name>
    <name type="common">Tobacco hawkmoth</name>
    <name type="synonym">Tobacco hornworm</name>
    <dbReference type="NCBI Taxonomy" id="7130"/>
    <lineage>
        <taxon>Eukaryota</taxon>
        <taxon>Metazoa</taxon>
        <taxon>Ecdysozoa</taxon>
        <taxon>Arthropoda</taxon>
        <taxon>Hexapoda</taxon>
        <taxon>Insecta</taxon>
        <taxon>Pterygota</taxon>
        <taxon>Neoptera</taxon>
        <taxon>Endopterygota</taxon>
        <taxon>Lepidoptera</taxon>
        <taxon>Glossata</taxon>
        <taxon>Ditrysia</taxon>
        <taxon>Bombycoidea</taxon>
        <taxon>Sphingidae</taxon>
        <taxon>Sphinginae</taxon>
        <taxon>Sphingini</taxon>
        <taxon>Manduca</taxon>
    </lineage>
</organism>
<feature type="domain" description="Peptidase M14" evidence="11">
    <location>
        <begin position="106"/>
        <end position="399"/>
    </location>
</feature>
<protein>
    <recommendedName>
        <fullName evidence="11">Peptidase M14 domain-containing protein</fullName>
    </recommendedName>
</protein>
<dbReference type="SMART" id="SM00631">
    <property type="entry name" value="Zn_pept"/>
    <property type="match status" value="1"/>
</dbReference>
<feature type="active site" description="Proton donor/acceptor" evidence="10">
    <location>
        <position position="366"/>
    </location>
</feature>